<name>A0ABM1GBN3_SOLPN</name>
<feature type="region of interest" description="Disordered" evidence="1">
    <location>
        <begin position="47"/>
        <end position="95"/>
    </location>
</feature>
<protein>
    <submittedName>
        <fullName evidence="3">Uncharacterized protein LOC107013325</fullName>
    </submittedName>
</protein>
<reference evidence="3" key="2">
    <citation type="submission" date="2025-08" db="UniProtKB">
        <authorList>
            <consortium name="RefSeq"/>
        </authorList>
    </citation>
    <scope>IDENTIFICATION</scope>
</reference>
<sequence>MISRLRDFVRMNPPIFLRSKVGEDPQEFLDGVYKVLTDMGVTSSEKAKIARNLKRSGSSDQGQPRFKKRAQTQDGPNAPKVKLENGNGSQKAKPTCATCGKKKYGECLRGTDSDFGCGKDGHKVRDSPTRDGKQVAPNVPKNDGPNKRCFYALHLSWGVS</sequence>
<proteinExistence type="predicted"/>
<dbReference type="RefSeq" id="XP_015068750.1">
    <property type="nucleotide sequence ID" value="XM_015213264.1"/>
</dbReference>
<gene>
    <name evidence="3" type="primary">LOC107013325</name>
</gene>
<evidence type="ECO:0000256" key="1">
    <source>
        <dbReference type="SAM" id="MobiDB-lite"/>
    </source>
</evidence>
<keyword evidence="2" id="KW-1185">Reference proteome</keyword>
<dbReference type="GeneID" id="107013325"/>
<reference evidence="2" key="1">
    <citation type="journal article" date="2014" name="Nat. Genet.">
        <title>The genome of the stress-tolerant wild tomato species Solanum pennellii.</title>
        <authorList>
            <person name="Bolger A."/>
            <person name="Scossa F."/>
            <person name="Bolger M.E."/>
            <person name="Lanz C."/>
            <person name="Maumus F."/>
            <person name="Tohge T."/>
            <person name="Quesneville H."/>
            <person name="Alseekh S."/>
            <person name="Sorensen I."/>
            <person name="Lichtenstein G."/>
            <person name="Fich E.A."/>
            <person name="Conte M."/>
            <person name="Keller H."/>
            <person name="Schneeberger K."/>
            <person name="Schwacke R."/>
            <person name="Ofner I."/>
            <person name="Vrebalov J."/>
            <person name="Xu Y."/>
            <person name="Osorio S."/>
            <person name="Aflitos S.A."/>
            <person name="Schijlen E."/>
            <person name="Jimenez-Gomez J.M."/>
            <person name="Ryngajllo M."/>
            <person name="Kimura S."/>
            <person name="Kumar R."/>
            <person name="Koenig D."/>
            <person name="Headland L.R."/>
            <person name="Maloof J.N."/>
            <person name="Sinha N."/>
            <person name="van Ham R.C."/>
            <person name="Lankhorst R.K."/>
            <person name="Mao L."/>
            <person name="Vogel A."/>
            <person name="Arsova B."/>
            <person name="Panstruga R."/>
            <person name="Fei Z."/>
            <person name="Rose J.K."/>
            <person name="Zamir D."/>
            <person name="Carrari F."/>
            <person name="Giovannoni J.J."/>
            <person name="Weigel D."/>
            <person name="Usadel B."/>
            <person name="Fernie A.R."/>
        </authorList>
    </citation>
    <scope>NUCLEOTIDE SEQUENCE [LARGE SCALE GENOMIC DNA]</scope>
    <source>
        <strain evidence="2">cv. LA0716</strain>
    </source>
</reference>
<accession>A0ABM1GBN3</accession>
<feature type="region of interest" description="Disordered" evidence="1">
    <location>
        <begin position="118"/>
        <end position="145"/>
    </location>
</feature>
<dbReference type="Proteomes" id="UP000694930">
    <property type="component" value="Chromosome 3"/>
</dbReference>
<feature type="compositionally biased region" description="Basic and acidic residues" evidence="1">
    <location>
        <begin position="118"/>
        <end position="133"/>
    </location>
</feature>
<evidence type="ECO:0000313" key="2">
    <source>
        <dbReference type="Proteomes" id="UP000694930"/>
    </source>
</evidence>
<evidence type="ECO:0000313" key="3">
    <source>
        <dbReference type="RefSeq" id="XP_015068750.1"/>
    </source>
</evidence>
<organism evidence="2 3">
    <name type="scientific">Solanum pennellii</name>
    <name type="common">Tomato</name>
    <name type="synonym">Lycopersicon pennellii</name>
    <dbReference type="NCBI Taxonomy" id="28526"/>
    <lineage>
        <taxon>Eukaryota</taxon>
        <taxon>Viridiplantae</taxon>
        <taxon>Streptophyta</taxon>
        <taxon>Embryophyta</taxon>
        <taxon>Tracheophyta</taxon>
        <taxon>Spermatophyta</taxon>
        <taxon>Magnoliopsida</taxon>
        <taxon>eudicotyledons</taxon>
        <taxon>Gunneridae</taxon>
        <taxon>Pentapetalae</taxon>
        <taxon>asterids</taxon>
        <taxon>lamiids</taxon>
        <taxon>Solanales</taxon>
        <taxon>Solanaceae</taxon>
        <taxon>Solanoideae</taxon>
        <taxon>Solaneae</taxon>
        <taxon>Solanum</taxon>
        <taxon>Solanum subgen. Lycopersicon</taxon>
    </lineage>
</organism>